<organism evidence="2 3">
    <name type="scientific">Janthinobacterium agaricidamnosum NBRC 102515 = DSM 9628</name>
    <dbReference type="NCBI Taxonomy" id="1349767"/>
    <lineage>
        <taxon>Bacteria</taxon>
        <taxon>Pseudomonadati</taxon>
        <taxon>Pseudomonadota</taxon>
        <taxon>Betaproteobacteria</taxon>
        <taxon>Burkholderiales</taxon>
        <taxon>Oxalobacteraceae</taxon>
        <taxon>Janthinobacterium</taxon>
    </lineage>
</organism>
<feature type="region of interest" description="Disordered" evidence="1">
    <location>
        <begin position="50"/>
        <end position="76"/>
    </location>
</feature>
<keyword evidence="3" id="KW-1185">Reference proteome</keyword>
<evidence type="ECO:0000256" key="1">
    <source>
        <dbReference type="SAM" id="MobiDB-lite"/>
    </source>
</evidence>
<dbReference type="Proteomes" id="UP000027604">
    <property type="component" value="Chromosome I"/>
</dbReference>
<proteinExistence type="predicted"/>
<dbReference type="AlphaFoldDB" id="W0V0N0"/>
<reference evidence="2 3" key="1">
    <citation type="journal article" date="2015" name="Genome Announc.">
        <title>Genome Sequence of Mushroom Soft-Rot Pathogen Janthinobacterium agaricidamnosum.</title>
        <authorList>
            <person name="Graupner K."/>
            <person name="Lackner G."/>
            <person name="Hertweck C."/>
        </authorList>
    </citation>
    <scope>NUCLEOTIDE SEQUENCE [LARGE SCALE GENOMIC DNA]</scope>
    <source>
        <strain evidence="3">NBRC 102515 / DSM 9628</strain>
    </source>
</reference>
<dbReference type="PATRIC" id="fig|1349767.4.peg.2208"/>
<evidence type="ECO:0000313" key="3">
    <source>
        <dbReference type="Proteomes" id="UP000027604"/>
    </source>
</evidence>
<evidence type="ECO:0000313" key="2">
    <source>
        <dbReference type="EMBL" id="CDG81155.1"/>
    </source>
</evidence>
<protein>
    <submittedName>
        <fullName evidence="2">Uncharacterized protein</fullName>
    </submittedName>
</protein>
<name>W0V0N0_9BURK</name>
<accession>W0V0N0</accession>
<dbReference type="eggNOG" id="COG4312">
    <property type="taxonomic scope" value="Bacteria"/>
</dbReference>
<dbReference type="HOGENOM" id="CLU_2422991_0_0_4"/>
<dbReference type="KEGG" id="jag:GJA_495"/>
<dbReference type="EMBL" id="HG322949">
    <property type="protein sequence ID" value="CDG81155.1"/>
    <property type="molecule type" value="Genomic_DNA"/>
</dbReference>
<sequence>MRETAHIRRVANGVACHLLEPLRQGAQHEHSTIRRHAGSGGKVCHFCGAELGGTQDPGQDPRGAPDPAPLWNLLDLTPGERGEDWYPKLSY</sequence>
<gene>
    <name evidence="2" type="ORF">GJA_495</name>
</gene>